<protein>
    <submittedName>
        <fullName evidence="3">Uncharacterized protein</fullName>
    </submittedName>
</protein>
<feature type="compositionally biased region" description="Basic and acidic residues" evidence="1">
    <location>
        <begin position="32"/>
        <end position="48"/>
    </location>
</feature>
<dbReference type="AlphaFoldDB" id="A0A2L2SP76"/>
<feature type="region of interest" description="Disordered" evidence="1">
    <location>
        <begin position="22"/>
        <end position="61"/>
    </location>
</feature>
<keyword evidence="4" id="KW-1185">Reference proteome</keyword>
<dbReference type="EMBL" id="LN649232">
    <property type="protein sequence ID" value="CEI38430.1"/>
    <property type="molecule type" value="Genomic_DNA"/>
</dbReference>
<keyword evidence="2" id="KW-0732">Signal</keyword>
<evidence type="ECO:0000313" key="3">
    <source>
        <dbReference type="EMBL" id="CEI38430.1"/>
    </source>
</evidence>
<dbReference type="STRING" id="56646.A0A2L2SP76"/>
<feature type="signal peptide" evidence="2">
    <location>
        <begin position="1"/>
        <end position="16"/>
    </location>
</feature>
<proteinExistence type="predicted"/>
<feature type="chain" id="PRO_5014798468" evidence="2">
    <location>
        <begin position="17"/>
        <end position="81"/>
    </location>
</feature>
<name>A0A2L2SP76_9HYPO</name>
<evidence type="ECO:0000256" key="1">
    <source>
        <dbReference type="SAM" id="MobiDB-lite"/>
    </source>
</evidence>
<organism evidence="3 4">
    <name type="scientific">Fusarium venenatum</name>
    <dbReference type="NCBI Taxonomy" id="56646"/>
    <lineage>
        <taxon>Eukaryota</taxon>
        <taxon>Fungi</taxon>
        <taxon>Dikarya</taxon>
        <taxon>Ascomycota</taxon>
        <taxon>Pezizomycotina</taxon>
        <taxon>Sordariomycetes</taxon>
        <taxon>Hypocreomycetidae</taxon>
        <taxon>Hypocreales</taxon>
        <taxon>Nectriaceae</taxon>
        <taxon>Fusarium</taxon>
    </lineage>
</organism>
<dbReference type="Proteomes" id="UP000245910">
    <property type="component" value="Chromosome IIII"/>
</dbReference>
<sequence length="81" mass="8963">MKLAVVALLTAVPAIAATLTHEVNSESSNAPARREEHVPSRRAYPTDKHSRRWNAPRAKTQEEENQVVLEINLGAESHVVL</sequence>
<evidence type="ECO:0000256" key="2">
    <source>
        <dbReference type="SAM" id="SignalP"/>
    </source>
</evidence>
<accession>A0A2L2SP76</accession>
<reference evidence="4" key="1">
    <citation type="submission" date="2014-10" db="EMBL/GenBank/DDBJ databases">
        <authorList>
            <person name="King R."/>
        </authorList>
    </citation>
    <scope>NUCLEOTIDE SEQUENCE [LARGE SCALE GENOMIC DNA]</scope>
    <source>
        <strain evidence="4">A3/5</strain>
    </source>
</reference>
<evidence type="ECO:0000313" key="4">
    <source>
        <dbReference type="Proteomes" id="UP000245910"/>
    </source>
</evidence>